<evidence type="ECO:0000256" key="4">
    <source>
        <dbReference type="ARBA" id="ARBA00023163"/>
    </source>
</evidence>
<dbReference type="PANTHER" id="PTHR45881">
    <property type="entry name" value="CHECKPOINT SUPPRESSOR 1-LIKE, ISOFORM A-RELATED"/>
    <property type="match status" value="1"/>
</dbReference>
<dbReference type="InterPro" id="IPR036388">
    <property type="entry name" value="WH-like_DNA-bd_sf"/>
</dbReference>
<dbReference type="OrthoDB" id="5954824at2759"/>
<dbReference type="STRING" id="50376.A0A517L3R6"/>
<dbReference type="Pfam" id="PF00250">
    <property type="entry name" value="Forkhead"/>
    <property type="match status" value="1"/>
</dbReference>
<keyword evidence="4" id="KW-0804">Transcription</keyword>
<dbReference type="SUPFAM" id="SSF46785">
    <property type="entry name" value="Winged helix' DNA-binding domain"/>
    <property type="match status" value="1"/>
</dbReference>
<keyword evidence="5 6" id="KW-0539">Nucleus</keyword>
<dbReference type="GO" id="GO:0005634">
    <property type="term" value="C:nucleus"/>
    <property type="evidence" value="ECO:0007669"/>
    <property type="project" value="UniProtKB-SubCell"/>
</dbReference>
<dbReference type="PROSITE" id="PS50039">
    <property type="entry name" value="FORK_HEAD_3"/>
    <property type="match status" value="1"/>
</dbReference>
<reference evidence="9 10" key="1">
    <citation type="submission" date="2019-07" db="EMBL/GenBank/DDBJ databases">
        <title>Finished genome of Venturia effusa.</title>
        <authorList>
            <person name="Young C.A."/>
            <person name="Cox M.P."/>
            <person name="Ganley A.R.D."/>
            <person name="David W.J."/>
        </authorList>
    </citation>
    <scope>NUCLEOTIDE SEQUENCE [LARGE SCALE GENOMIC DNA]</scope>
    <source>
        <strain evidence="10">albino</strain>
    </source>
</reference>
<feature type="compositionally biased region" description="Basic and acidic residues" evidence="7">
    <location>
        <begin position="121"/>
        <end position="133"/>
    </location>
</feature>
<evidence type="ECO:0000256" key="3">
    <source>
        <dbReference type="ARBA" id="ARBA00023125"/>
    </source>
</evidence>
<evidence type="ECO:0000256" key="7">
    <source>
        <dbReference type="SAM" id="MobiDB-lite"/>
    </source>
</evidence>
<feature type="compositionally biased region" description="Basic and acidic residues" evidence="7">
    <location>
        <begin position="439"/>
        <end position="461"/>
    </location>
</feature>
<dbReference type="AlphaFoldDB" id="A0A517L3R6"/>
<sequence length="743" mass="80601">MAATRRAAPLQIFEDPSNHNHHSGPPFQESLESQNISLTPTCASASGLSPRKTSQHSSSPLRPSASAFDNVKFPIPLNLDDDTDPPKKKQTRPAQPYSQPFGSYQPVTSSMDQENLYHATRSSDREHKPRSEKLLASAKPASKRKLVESTPLIERSSNISKKQKKAEAAASSDVLQGLSDFHQPIMDDDGSKPPYSYAQLIGMAILRAPNRRLTLASIYKWISDSFSFYRLNENGWQNSIRHNLSLSKAFEKRERPKDDPGKGNYWAIVPGHEETFTKEKPRRNTASDGSPFVLQPTSELGNGRPTTSSSHTNFPSEASFPKKIDTPRYPEETEISSDATIPASDPAIHEGIDPNESMMPPPTSRNIRSSPPPADIPDIRSSPPPGPDREDTPPPAPRVAASSRPSGGRRRKFMASGLGDSGYYSSIESSATRNGRGHYTSEADNEHPSLKRGRAEEEIARIRGSSYDSPSKAGPALSRVGSFPSSSPFRPFELATTRGPLTPAVVFKKPARPLMSVSPNTNLRAHREQVRKLLGSPLKESASLEGSPFPFPDMSLPDLSQFEIYSGESAGPWGDVFQDDSPLKSARRPRLERANSWTSSAMLADLTGGENSNGVLNGSSKPDFTAKLLGSPVRLTSPVKPAPPKRAASADQLPVSNVSLPQIPDEDGDLFGFNLPSDDSEPGLDLSQGFQKIGAKIQQENVSATMLAPPVDWMRATGSPSKPPNSHRAGGRPGLGRTSSSIF</sequence>
<comment type="subcellular location">
    <subcellularLocation>
        <location evidence="1 6">Nucleus</location>
    </subcellularLocation>
</comment>
<keyword evidence="2" id="KW-0805">Transcription regulation</keyword>
<dbReference type="PANTHER" id="PTHR45881:SF1">
    <property type="entry name" value="FORK HEAD PROTEIN HOMOLOG 2"/>
    <property type="match status" value="1"/>
</dbReference>
<evidence type="ECO:0000256" key="2">
    <source>
        <dbReference type="ARBA" id="ARBA00023015"/>
    </source>
</evidence>
<evidence type="ECO:0000259" key="8">
    <source>
        <dbReference type="PROSITE" id="PS50039"/>
    </source>
</evidence>
<dbReference type="SMART" id="SM00339">
    <property type="entry name" value="FH"/>
    <property type="match status" value="1"/>
</dbReference>
<dbReference type="Proteomes" id="UP000316270">
    <property type="component" value="Chromosome 4"/>
</dbReference>
<feature type="region of interest" description="Disordered" evidence="7">
    <location>
        <begin position="572"/>
        <end position="594"/>
    </location>
</feature>
<dbReference type="InterPro" id="IPR018122">
    <property type="entry name" value="TF_fork_head_CS_1"/>
</dbReference>
<feature type="region of interest" description="Disordered" evidence="7">
    <location>
        <begin position="635"/>
        <end position="668"/>
    </location>
</feature>
<dbReference type="InterPro" id="IPR030456">
    <property type="entry name" value="TF_fork_head_CS_2"/>
</dbReference>
<feature type="domain" description="Fork-head" evidence="8">
    <location>
        <begin position="192"/>
        <end position="286"/>
    </location>
</feature>
<evidence type="ECO:0000313" key="9">
    <source>
        <dbReference type="EMBL" id="QDS70278.1"/>
    </source>
</evidence>
<dbReference type="EMBL" id="CP042188">
    <property type="protein sequence ID" value="QDS70278.1"/>
    <property type="molecule type" value="Genomic_DNA"/>
</dbReference>
<organism evidence="9 10">
    <name type="scientific">Venturia effusa</name>
    <dbReference type="NCBI Taxonomy" id="50376"/>
    <lineage>
        <taxon>Eukaryota</taxon>
        <taxon>Fungi</taxon>
        <taxon>Dikarya</taxon>
        <taxon>Ascomycota</taxon>
        <taxon>Pezizomycotina</taxon>
        <taxon>Dothideomycetes</taxon>
        <taxon>Pleosporomycetidae</taxon>
        <taxon>Venturiales</taxon>
        <taxon>Venturiaceae</taxon>
        <taxon>Venturia</taxon>
    </lineage>
</organism>
<dbReference type="InterPro" id="IPR001766">
    <property type="entry name" value="Fork_head_dom"/>
</dbReference>
<feature type="region of interest" description="Disordered" evidence="7">
    <location>
        <begin position="712"/>
        <end position="743"/>
    </location>
</feature>
<proteinExistence type="predicted"/>
<evidence type="ECO:0000256" key="6">
    <source>
        <dbReference type="PROSITE-ProRule" id="PRU00089"/>
    </source>
</evidence>
<gene>
    <name evidence="9" type="ORF">FKW77_007842</name>
</gene>
<dbReference type="FunFam" id="1.10.10.10:FF:000260">
    <property type="entry name" value="Forkhead transcription factor (Sep1)"/>
    <property type="match status" value="1"/>
</dbReference>
<dbReference type="GO" id="GO:0000978">
    <property type="term" value="F:RNA polymerase II cis-regulatory region sequence-specific DNA binding"/>
    <property type="evidence" value="ECO:0007669"/>
    <property type="project" value="TreeGrafter"/>
</dbReference>
<evidence type="ECO:0000256" key="1">
    <source>
        <dbReference type="ARBA" id="ARBA00004123"/>
    </source>
</evidence>
<feature type="compositionally biased region" description="Polar residues" evidence="7">
    <location>
        <begin position="423"/>
        <end position="433"/>
    </location>
</feature>
<feature type="compositionally biased region" description="Basic and acidic residues" evidence="7">
    <location>
        <begin position="252"/>
        <end position="261"/>
    </location>
</feature>
<feature type="compositionally biased region" description="Polar residues" evidence="7">
    <location>
        <begin position="30"/>
        <end position="61"/>
    </location>
</feature>
<feature type="compositionally biased region" description="Polar residues" evidence="7">
    <location>
        <begin position="92"/>
        <end position="113"/>
    </location>
</feature>
<dbReference type="PRINTS" id="PR00053">
    <property type="entry name" value="FORKHEAD"/>
</dbReference>
<protein>
    <recommendedName>
        <fullName evidence="8">Fork-head domain-containing protein</fullName>
    </recommendedName>
</protein>
<keyword evidence="3 6" id="KW-0238">DNA-binding</keyword>
<feature type="region of interest" description="Disordered" evidence="7">
    <location>
        <begin position="252"/>
        <end position="484"/>
    </location>
</feature>
<name>A0A517L3R6_9PEZI</name>
<feature type="region of interest" description="Disordered" evidence="7">
    <location>
        <begin position="1"/>
        <end position="171"/>
    </location>
</feature>
<evidence type="ECO:0000256" key="5">
    <source>
        <dbReference type="ARBA" id="ARBA00023242"/>
    </source>
</evidence>
<dbReference type="PROSITE" id="PS00658">
    <property type="entry name" value="FORK_HEAD_2"/>
    <property type="match status" value="1"/>
</dbReference>
<dbReference type="InterPro" id="IPR036390">
    <property type="entry name" value="WH_DNA-bd_sf"/>
</dbReference>
<feature type="DNA-binding region" description="Fork-head" evidence="6">
    <location>
        <begin position="192"/>
        <end position="286"/>
    </location>
</feature>
<dbReference type="PROSITE" id="PS00657">
    <property type="entry name" value="FORK_HEAD_1"/>
    <property type="match status" value="1"/>
</dbReference>
<accession>A0A517L3R6</accession>
<dbReference type="Gene3D" id="1.10.10.10">
    <property type="entry name" value="Winged helix-like DNA-binding domain superfamily/Winged helix DNA-binding domain"/>
    <property type="match status" value="1"/>
</dbReference>
<feature type="compositionally biased region" description="Basic and acidic residues" evidence="7">
    <location>
        <begin position="320"/>
        <end position="331"/>
    </location>
</feature>
<evidence type="ECO:0000313" key="10">
    <source>
        <dbReference type="Proteomes" id="UP000316270"/>
    </source>
</evidence>
<dbReference type="GO" id="GO:0001228">
    <property type="term" value="F:DNA-binding transcription activator activity, RNA polymerase II-specific"/>
    <property type="evidence" value="ECO:0007669"/>
    <property type="project" value="UniProtKB-ARBA"/>
</dbReference>
<feature type="compositionally biased region" description="Polar residues" evidence="7">
    <location>
        <begin position="295"/>
        <end position="316"/>
    </location>
</feature>
<dbReference type="CDD" id="cd00059">
    <property type="entry name" value="FH_FOX"/>
    <property type="match status" value="1"/>
</dbReference>
<keyword evidence="10" id="KW-1185">Reference proteome</keyword>